<dbReference type="SUPFAM" id="SSF57850">
    <property type="entry name" value="RING/U-box"/>
    <property type="match status" value="1"/>
</dbReference>
<evidence type="ECO:0000256" key="13">
    <source>
        <dbReference type="PROSITE-ProRule" id="PRU00175"/>
    </source>
</evidence>
<dbReference type="Gene3D" id="3.30.40.10">
    <property type="entry name" value="Zinc/RING finger domain, C3HC4 (zinc finger)"/>
    <property type="match status" value="1"/>
</dbReference>
<keyword evidence="8 13" id="KW-0863">Zinc-finger</keyword>
<dbReference type="GO" id="GO:0061630">
    <property type="term" value="F:ubiquitin protein ligase activity"/>
    <property type="evidence" value="ECO:0007669"/>
    <property type="project" value="UniProtKB-EC"/>
</dbReference>
<keyword evidence="11 14" id="KW-1133">Transmembrane helix</keyword>
<dbReference type="EMBL" id="JANQDX010000006">
    <property type="protein sequence ID" value="KAL0923398.1"/>
    <property type="molecule type" value="Genomic_DNA"/>
</dbReference>
<keyword evidence="12 14" id="KW-0472">Membrane</keyword>
<evidence type="ECO:0000256" key="7">
    <source>
        <dbReference type="ARBA" id="ARBA00022723"/>
    </source>
</evidence>
<accession>A0ABD0VLM0</accession>
<proteinExistence type="predicted"/>
<comment type="catalytic activity">
    <reaction evidence="1">
        <text>S-ubiquitinyl-[E2 ubiquitin-conjugating enzyme]-L-cysteine + [acceptor protein]-L-lysine = [E2 ubiquitin-conjugating enzyme]-L-cysteine + N(6)-ubiquitinyl-[acceptor protein]-L-lysine.</text>
        <dbReference type="EC" id="2.3.2.27"/>
    </reaction>
</comment>
<dbReference type="GO" id="GO:0016020">
    <property type="term" value="C:membrane"/>
    <property type="evidence" value="ECO:0007669"/>
    <property type="project" value="UniProtKB-SubCell"/>
</dbReference>
<keyword evidence="9" id="KW-0833">Ubl conjugation pathway</keyword>
<evidence type="ECO:0000256" key="2">
    <source>
        <dbReference type="ARBA" id="ARBA00004167"/>
    </source>
</evidence>
<reference evidence="16 17" key="1">
    <citation type="journal article" date="2024" name="Plant Biotechnol. J.">
        <title>Dendrobium thyrsiflorum genome and its molecular insights into genes involved in important horticultural traits.</title>
        <authorList>
            <person name="Chen B."/>
            <person name="Wang J.Y."/>
            <person name="Zheng P.J."/>
            <person name="Li K.L."/>
            <person name="Liang Y.M."/>
            <person name="Chen X.F."/>
            <person name="Zhang C."/>
            <person name="Zhao X."/>
            <person name="He X."/>
            <person name="Zhang G.Q."/>
            <person name="Liu Z.J."/>
            <person name="Xu Q."/>
        </authorList>
    </citation>
    <scope>NUCLEOTIDE SEQUENCE [LARGE SCALE GENOMIC DNA]</scope>
    <source>
        <strain evidence="16">GZMU011</strain>
    </source>
</reference>
<sequence length="328" mass="37061">MANVDNQQGWLPVENSRDCSLGFCTIDCPQWCYALFPPPPPPFSLTNSFNNHVTAFSPMSIAIIGIFATFFLLVTYYTIVTNFCGSFYFHLNHSHHRSTPNGNFEEEESGGENYHQESWHLPPSNGLDEALIRKITVCKYKRGEGLVEGTECSICLSEFIEGENLRLLPKCSHAFHLHCIDIWLRSHSNCPLCRVNILLPSLALEEDITGENREASAAENEQEAVVIVVRDLDLERSEDEEKEVVNDENMIKDFEVIKKKKDHHRLVAAGPSRRGRGERVKVRNGRSRGLHSVMSPVRMKRSVSSGRTWFARHGKGRTLLLPVEGKAA</sequence>
<evidence type="ECO:0000256" key="9">
    <source>
        <dbReference type="ARBA" id="ARBA00022786"/>
    </source>
</evidence>
<keyword evidence="6 14" id="KW-0812">Transmembrane</keyword>
<evidence type="ECO:0000256" key="3">
    <source>
        <dbReference type="ARBA" id="ARBA00004906"/>
    </source>
</evidence>
<dbReference type="InterPro" id="IPR001841">
    <property type="entry name" value="Znf_RING"/>
</dbReference>
<dbReference type="SMART" id="SM00184">
    <property type="entry name" value="RING"/>
    <property type="match status" value="1"/>
</dbReference>
<keyword evidence="7" id="KW-0479">Metal-binding</keyword>
<name>A0ABD0VLM0_DENTH</name>
<keyword evidence="5" id="KW-0808">Transferase</keyword>
<dbReference type="PANTHER" id="PTHR46913">
    <property type="entry name" value="RING-H2 FINGER PROTEIN ATL16"/>
    <property type="match status" value="1"/>
</dbReference>
<evidence type="ECO:0000256" key="8">
    <source>
        <dbReference type="ARBA" id="ARBA00022771"/>
    </source>
</evidence>
<dbReference type="PANTHER" id="PTHR46913:SF22">
    <property type="entry name" value="RING-TYPE E3 UBIQUITIN TRANSFERASE"/>
    <property type="match status" value="1"/>
</dbReference>
<evidence type="ECO:0000313" key="16">
    <source>
        <dbReference type="EMBL" id="KAL0923398.1"/>
    </source>
</evidence>
<feature type="transmembrane region" description="Helical" evidence="14">
    <location>
        <begin position="61"/>
        <end position="89"/>
    </location>
</feature>
<protein>
    <recommendedName>
        <fullName evidence="4">RING-type E3 ubiquitin transferase</fullName>
        <ecNumber evidence="4">2.3.2.27</ecNumber>
    </recommendedName>
</protein>
<keyword evidence="10" id="KW-0862">Zinc</keyword>
<evidence type="ECO:0000256" key="10">
    <source>
        <dbReference type="ARBA" id="ARBA00022833"/>
    </source>
</evidence>
<dbReference type="Pfam" id="PF13639">
    <property type="entry name" value="zf-RING_2"/>
    <property type="match status" value="1"/>
</dbReference>
<evidence type="ECO:0000313" key="17">
    <source>
        <dbReference type="Proteomes" id="UP001552299"/>
    </source>
</evidence>
<organism evidence="16 17">
    <name type="scientific">Dendrobium thyrsiflorum</name>
    <name type="common">Pinecone-like raceme dendrobium</name>
    <name type="synonym">Orchid</name>
    <dbReference type="NCBI Taxonomy" id="117978"/>
    <lineage>
        <taxon>Eukaryota</taxon>
        <taxon>Viridiplantae</taxon>
        <taxon>Streptophyta</taxon>
        <taxon>Embryophyta</taxon>
        <taxon>Tracheophyta</taxon>
        <taxon>Spermatophyta</taxon>
        <taxon>Magnoliopsida</taxon>
        <taxon>Liliopsida</taxon>
        <taxon>Asparagales</taxon>
        <taxon>Orchidaceae</taxon>
        <taxon>Epidendroideae</taxon>
        <taxon>Malaxideae</taxon>
        <taxon>Dendrobiinae</taxon>
        <taxon>Dendrobium</taxon>
    </lineage>
</organism>
<evidence type="ECO:0000256" key="11">
    <source>
        <dbReference type="ARBA" id="ARBA00022989"/>
    </source>
</evidence>
<dbReference type="InterPro" id="IPR044600">
    <property type="entry name" value="ATL1/ATL16-like"/>
</dbReference>
<comment type="subcellular location">
    <subcellularLocation>
        <location evidence="2">Membrane</location>
        <topology evidence="2">Single-pass membrane protein</topology>
    </subcellularLocation>
</comment>
<evidence type="ECO:0000256" key="4">
    <source>
        <dbReference type="ARBA" id="ARBA00012483"/>
    </source>
</evidence>
<evidence type="ECO:0000256" key="5">
    <source>
        <dbReference type="ARBA" id="ARBA00022679"/>
    </source>
</evidence>
<keyword evidence="17" id="KW-1185">Reference proteome</keyword>
<gene>
    <name evidence="16" type="ORF">M5K25_007454</name>
</gene>
<evidence type="ECO:0000259" key="15">
    <source>
        <dbReference type="PROSITE" id="PS50089"/>
    </source>
</evidence>
<feature type="domain" description="RING-type" evidence="15">
    <location>
        <begin position="152"/>
        <end position="194"/>
    </location>
</feature>
<evidence type="ECO:0000256" key="1">
    <source>
        <dbReference type="ARBA" id="ARBA00000900"/>
    </source>
</evidence>
<comment type="pathway">
    <text evidence="3">Protein modification; protein ubiquitination.</text>
</comment>
<evidence type="ECO:0000256" key="12">
    <source>
        <dbReference type="ARBA" id="ARBA00023136"/>
    </source>
</evidence>
<dbReference type="FunFam" id="3.30.40.10:FF:000233">
    <property type="entry name" value="RING-H2 finger protein ATL54"/>
    <property type="match status" value="1"/>
</dbReference>
<dbReference type="AlphaFoldDB" id="A0ABD0VLM0"/>
<dbReference type="InterPro" id="IPR013083">
    <property type="entry name" value="Znf_RING/FYVE/PHD"/>
</dbReference>
<dbReference type="EC" id="2.3.2.27" evidence="4"/>
<evidence type="ECO:0000256" key="14">
    <source>
        <dbReference type="SAM" id="Phobius"/>
    </source>
</evidence>
<dbReference type="PROSITE" id="PS50089">
    <property type="entry name" value="ZF_RING_2"/>
    <property type="match status" value="1"/>
</dbReference>
<dbReference type="GO" id="GO:0008270">
    <property type="term" value="F:zinc ion binding"/>
    <property type="evidence" value="ECO:0007669"/>
    <property type="project" value="UniProtKB-KW"/>
</dbReference>
<evidence type="ECO:0000256" key="6">
    <source>
        <dbReference type="ARBA" id="ARBA00022692"/>
    </source>
</evidence>
<dbReference type="Proteomes" id="UP001552299">
    <property type="component" value="Unassembled WGS sequence"/>
</dbReference>
<dbReference type="CDD" id="cd16461">
    <property type="entry name" value="RING-H2_EL5-like"/>
    <property type="match status" value="1"/>
</dbReference>
<comment type="caution">
    <text evidence="16">The sequence shown here is derived from an EMBL/GenBank/DDBJ whole genome shotgun (WGS) entry which is preliminary data.</text>
</comment>